<dbReference type="PANTHER" id="PTHR47540:SF6">
    <property type="entry name" value="ZN(II)2CYS6 TRANSCRIPTION FACTOR (EUROFUNG)"/>
    <property type="match status" value="1"/>
</dbReference>
<keyword evidence="6" id="KW-0539">Nucleus</keyword>
<evidence type="ECO:0000256" key="3">
    <source>
        <dbReference type="ARBA" id="ARBA00023015"/>
    </source>
</evidence>
<evidence type="ECO:0000256" key="7">
    <source>
        <dbReference type="SAM" id="MobiDB-lite"/>
    </source>
</evidence>
<reference evidence="9 10" key="1">
    <citation type="journal article" date="2018" name="Front. Microbiol.">
        <title>Genome-Wide Analysis of Corynespora cassiicola Leaf Fall Disease Putative Effectors.</title>
        <authorList>
            <person name="Lopez D."/>
            <person name="Ribeiro S."/>
            <person name="Label P."/>
            <person name="Fumanal B."/>
            <person name="Venisse J.S."/>
            <person name="Kohler A."/>
            <person name="de Oliveira R.R."/>
            <person name="Labutti K."/>
            <person name="Lipzen A."/>
            <person name="Lail K."/>
            <person name="Bauer D."/>
            <person name="Ohm R.A."/>
            <person name="Barry K.W."/>
            <person name="Spatafora J."/>
            <person name="Grigoriev I.V."/>
            <person name="Martin F.M."/>
            <person name="Pujade-Renaud V."/>
        </authorList>
    </citation>
    <scope>NUCLEOTIDE SEQUENCE [LARGE SCALE GENOMIC DNA]</scope>
    <source>
        <strain evidence="9 10">Philippines</strain>
    </source>
</reference>
<dbReference type="InterPro" id="IPR007219">
    <property type="entry name" value="XnlR_reg_dom"/>
</dbReference>
<dbReference type="EMBL" id="KZ678150">
    <property type="protein sequence ID" value="PSN60171.1"/>
    <property type="molecule type" value="Genomic_DNA"/>
</dbReference>
<dbReference type="GO" id="GO:0000981">
    <property type="term" value="F:DNA-binding transcription factor activity, RNA polymerase II-specific"/>
    <property type="evidence" value="ECO:0007669"/>
    <property type="project" value="InterPro"/>
</dbReference>
<evidence type="ECO:0000256" key="2">
    <source>
        <dbReference type="ARBA" id="ARBA00022723"/>
    </source>
</evidence>
<protein>
    <recommendedName>
        <fullName evidence="8">Zn(2)-C6 fungal-type domain-containing protein</fullName>
    </recommendedName>
</protein>
<organism evidence="9 10">
    <name type="scientific">Corynespora cassiicola Philippines</name>
    <dbReference type="NCBI Taxonomy" id="1448308"/>
    <lineage>
        <taxon>Eukaryota</taxon>
        <taxon>Fungi</taxon>
        <taxon>Dikarya</taxon>
        <taxon>Ascomycota</taxon>
        <taxon>Pezizomycotina</taxon>
        <taxon>Dothideomycetes</taxon>
        <taxon>Pleosporomycetidae</taxon>
        <taxon>Pleosporales</taxon>
        <taxon>Corynesporascaceae</taxon>
        <taxon>Corynespora</taxon>
    </lineage>
</organism>
<dbReference type="InterPro" id="IPR001138">
    <property type="entry name" value="Zn2Cys6_DnaBD"/>
</dbReference>
<evidence type="ECO:0000313" key="10">
    <source>
        <dbReference type="Proteomes" id="UP000240883"/>
    </source>
</evidence>
<dbReference type="Gene3D" id="4.10.240.10">
    <property type="entry name" value="Zn(2)-C6 fungal-type DNA-binding domain"/>
    <property type="match status" value="1"/>
</dbReference>
<dbReference type="GO" id="GO:0043565">
    <property type="term" value="F:sequence-specific DNA binding"/>
    <property type="evidence" value="ECO:0007669"/>
    <property type="project" value="TreeGrafter"/>
</dbReference>
<feature type="compositionally biased region" description="Basic and acidic residues" evidence="7">
    <location>
        <begin position="1"/>
        <end position="14"/>
    </location>
</feature>
<dbReference type="CDD" id="cd00067">
    <property type="entry name" value="GAL4"/>
    <property type="match status" value="1"/>
</dbReference>
<accession>A0A2T2N424</accession>
<dbReference type="SUPFAM" id="SSF57701">
    <property type="entry name" value="Zn2/Cys6 DNA-binding domain"/>
    <property type="match status" value="1"/>
</dbReference>
<dbReference type="InterPro" id="IPR051711">
    <property type="entry name" value="Stress_Response_Reg"/>
</dbReference>
<dbReference type="OrthoDB" id="3266505at2759"/>
<dbReference type="SMART" id="SM00906">
    <property type="entry name" value="Fungal_trans"/>
    <property type="match status" value="1"/>
</dbReference>
<feature type="region of interest" description="Disordered" evidence="7">
    <location>
        <begin position="1"/>
        <end position="69"/>
    </location>
</feature>
<dbReference type="Pfam" id="PF00172">
    <property type="entry name" value="Zn_clus"/>
    <property type="match status" value="1"/>
</dbReference>
<dbReference type="GO" id="GO:0006351">
    <property type="term" value="P:DNA-templated transcription"/>
    <property type="evidence" value="ECO:0007669"/>
    <property type="project" value="InterPro"/>
</dbReference>
<keyword evidence="4" id="KW-0238">DNA-binding</keyword>
<keyword evidence="10" id="KW-1185">Reference proteome</keyword>
<sequence>MMPKASKDREHISLDRASPFGSTQKKGTKSVACQRCHARKVKCSGGNPCTNCRDSSSDPPNECTYPSRDRQVKLSQQYVDELLRENERLRESHAAPVPASEPRNGSARTGAESQEAVTNPLLEDRPWFLPLSSVDMPIHISEAADAAFATRFRQTLTTASITHLPRMSYVRDERVLLLSDSQLVWPSPARARFLVKVALNTVCRYYHMVRKSLVLETLENSIKNGGDDGRLATCKLCALFALGEVYSTKIAASDDAFPGLAYFARARKLVTIPAERPHVDTIEIALLLAIYSYAVNRRHSAHLFASSAVRLSIVMGMNMNIPEHQYHNRLSREHRTRLWWTAYILDRTCSSKLGLPASISDDDILVDLPTNDGLEGPQGDFGDVEYILQNIKLARLSAQSITAIYSRRRHRIPFSQRVQATLKDLTKWMEALPPKLHLNNGGEPAIQPNHIVYLHLTFNQCVILVTRPILLHVLRTHHQSWNDTTIDPNNDLPDSALTLAETCIQCARHSYRLLSEAWIHGSFAIFDYFNTQYLFSAAISLAISSLLGMSQSQSDGDSFNNAVELLKQLAQSGNFGAKEFCQHIDAMVQDMDNVRGASWRGGGAQQRLLPLNSEAGFAFAGAAMTAGMALAEPSLQEFLAEPDLNMQPFDNPTFNGLQTPYWPEIWGESGDGWAAG</sequence>
<proteinExistence type="predicted"/>
<evidence type="ECO:0000313" key="9">
    <source>
        <dbReference type="EMBL" id="PSN60171.1"/>
    </source>
</evidence>
<evidence type="ECO:0000256" key="6">
    <source>
        <dbReference type="ARBA" id="ARBA00023242"/>
    </source>
</evidence>
<feature type="domain" description="Zn(2)-C6 fungal-type" evidence="8">
    <location>
        <begin position="32"/>
        <end position="65"/>
    </location>
</feature>
<dbReference type="InterPro" id="IPR036864">
    <property type="entry name" value="Zn2-C6_fun-type_DNA-bd_sf"/>
</dbReference>
<dbReference type="GO" id="GO:0008270">
    <property type="term" value="F:zinc ion binding"/>
    <property type="evidence" value="ECO:0007669"/>
    <property type="project" value="InterPro"/>
</dbReference>
<dbReference type="AlphaFoldDB" id="A0A2T2N424"/>
<dbReference type="PANTHER" id="PTHR47540">
    <property type="entry name" value="THIAMINE REPRESSIBLE GENES REGULATORY PROTEIN THI5"/>
    <property type="match status" value="1"/>
</dbReference>
<name>A0A2T2N424_CORCC</name>
<dbReference type="PROSITE" id="PS50048">
    <property type="entry name" value="ZN2_CY6_FUNGAL_2"/>
    <property type="match status" value="1"/>
</dbReference>
<keyword evidence="3" id="KW-0805">Transcription regulation</keyword>
<dbReference type="Pfam" id="PF04082">
    <property type="entry name" value="Fungal_trans"/>
    <property type="match status" value="1"/>
</dbReference>
<dbReference type="GO" id="GO:0045944">
    <property type="term" value="P:positive regulation of transcription by RNA polymerase II"/>
    <property type="evidence" value="ECO:0007669"/>
    <property type="project" value="TreeGrafter"/>
</dbReference>
<feature type="region of interest" description="Disordered" evidence="7">
    <location>
        <begin position="89"/>
        <end position="115"/>
    </location>
</feature>
<evidence type="ECO:0000256" key="5">
    <source>
        <dbReference type="ARBA" id="ARBA00023163"/>
    </source>
</evidence>
<dbReference type="CDD" id="cd12148">
    <property type="entry name" value="fungal_TF_MHR"/>
    <property type="match status" value="1"/>
</dbReference>
<comment type="subcellular location">
    <subcellularLocation>
        <location evidence="1">Nucleus</location>
    </subcellularLocation>
</comment>
<dbReference type="Proteomes" id="UP000240883">
    <property type="component" value="Unassembled WGS sequence"/>
</dbReference>
<feature type="compositionally biased region" description="Polar residues" evidence="7">
    <location>
        <begin position="47"/>
        <end position="59"/>
    </location>
</feature>
<dbReference type="SMART" id="SM00066">
    <property type="entry name" value="GAL4"/>
    <property type="match status" value="1"/>
</dbReference>
<dbReference type="STRING" id="1448308.A0A2T2N424"/>
<evidence type="ECO:0000256" key="4">
    <source>
        <dbReference type="ARBA" id="ARBA00023125"/>
    </source>
</evidence>
<keyword evidence="2" id="KW-0479">Metal-binding</keyword>
<evidence type="ECO:0000259" key="8">
    <source>
        <dbReference type="PROSITE" id="PS50048"/>
    </source>
</evidence>
<gene>
    <name evidence="9" type="ORF">BS50DRAFT_626147</name>
</gene>
<keyword evidence="5" id="KW-0804">Transcription</keyword>
<dbReference type="GO" id="GO:0005634">
    <property type="term" value="C:nucleus"/>
    <property type="evidence" value="ECO:0007669"/>
    <property type="project" value="UniProtKB-SubCell"/>
</dbReference>
<evidence type="ECO:0000256" key="1">
    <source>
        <dbReference type="ARBA" id="ARBA00004123"/>
    </source>
</evidence>